<dbReference type="GO" id="GO:0001731">
    <property type="term" value="P:formation of translation preinitiation complex"/>
    <property type="evidence" value="ECO:0007669"/>
    <property type="project" value="TreeGrafter"/>
</dbReference>
<dbReference type="EMBL" id="ML977573">
    <property type="protein sequence ID" value="KAF2003317.1"/>
    <property type="molecule type" value="Genomic_DNA"/>
</dbReference>
<evidence type="ECO:0000313" key="6">
    <source>
        <dbReference type="Proteomes" id="UP000799779"/>
    </source>
</evidence>
<proteinExistence type="inferred from homology"/>
<dbReference type="GO" id="GO:0003723">
    <property type="term" value="F:RNA binding"/>
    <property type="evidence" value="ECO:0007669"/>
    <property type="project" value="InterPro"/>
</dbReference>
<comment type="similarity">
    <text evidence="3">Belongs to the TMA20 family.</text>
</comment>
<comment type="subcellular location">
    <subcellularLocation>
        <location evidence="1 3">Cytoplasm</location>
    </subcellularLocation>
</comment>
<organism evidence="5 6">
    <name type="scientific">Amniculicola lignicola CBS 123094</name>
    <dbReference type="NCBI Taxonomy" id="1392246"/>
    <lineage>
        <taxon>Eukaryota</taxon>
        <taxon>Fungi</taxon>
        <taxon>Dikarya</taxon>
        <taxon>Ascomycota</taxon>
        <taxon>Pezizomycotina</taxon>
        <taxon>Dothideomycetes</taxon>
        <taxon>Pleosporomycetidae</taxon>
        <taxon>Pleosporales</taxon>
        <taxon>Amniculicolaceae</taxon>
        <taxon>Amniculicola</taxon>
    </lineage>
</organism>
<evidence type="ECO:0000313" key="5">
    <source>
        <dbReference type="EMBL" id="KAF2003317.1"/>
    </source>
</evidence>
<reference evidence="5" key="1">
    <citation type="journal article" date="2020" name="Stud. Mycol.">
        <title>101 Dothideomycetes genomes: a test case for predicting lifestyles and emergence of pathogens.</title>
        <authorList>
            <person name="Haridas S."/>
            <person name="Albert R."/>
            <person name="Binder M."/>
            <person name="Bloem J."/>
            <person name="Labutti K."/>
            <person name="Salamov A."/>
            <person name="Andreopoulos B."/>
            <person name="Baker S."/>
            <person name="Barry K."/>
            <person name="Bills G."/>
            <person name="Bluhm B."/>
            <person name="Cannon C."/>
            <person name="Castanera R."/>
            <person name="Culley D."/>
            <person name="Daum C."/>
            <person name="Ezra D."/>
            <person name="Gonzalez J."/>
            <person name="Henrissat B."/>
            <person name="Kuo A."/>
            <person name="Liang C."/>
            <person name="Lipzen A."/>
            <person name="Lutzoni F."/>
            <person name="Magnuson J."/>
            <person name="Mondo S."/>
            <person name="Nolan M."/>
            <person name="Ohm R."/>
            <person name="Pangilinan J."/>
            <person name="Park H.-J."/>
            <person name="Ramirez L."/>
            <person name="Alfaro M."/>
            <person name="Sun H."/>
            <person name="Tritt A."/>
            <person name="Yoshinaga Y."/>
            <person name="Zwiers L.-H."/>
            <person name="Turgeon B."/>
            <person name="Goodwin S."/>
            <person name="Spatafora J."/>
            <person name="Crous P."/>
            <person name="Grigoriev I."/>
        </authorList>
    </citation>
    <scope>NUCLEOTIDE SEQUENCE</scope>
    <source>
        <strain evidence="5">CBS 123094</strain>
    </source>
</reference>
<evidence type="ECO:0000259" key="4">
    <source>
        <dbReference type="SMART" id="SM00359"/>
    </source>
</evidence>
<dbReference type="Pfam" id="PF26292">
    <property type="entry name" value="PUA_elF2D"/>
    <property type="match status" value="1"/>
</dbReference>
<dbReference type="PANTHER" id="PTHR22798">
    <property type="entry name" value="MCT-1 PROTEIN"/>
    <property type="match status" value="1"/>
</dbReference>
<sequence>MFKKDITPGAKSKVKSSAQRGIRSKVLEQYPLLEPYIDDIMPKKEQLDLVKLPDRVSLYTLGATPLFFQHMDDPLMPHLTLIHRYPSCFNRLRIDRGAIRFVLSGATLMVPGLTSPGGRLPDDDDDEEGIYGEEELDAGEVVVIESEGKETACMVGVLKMGTEEMKKVKKGQACEAGHYLGDGLWQLSLG</sequence>
<feature type="domain" description="PUA" evidence="4">
    <location>
        <begin position="90"/>
        <end position="181"/>
    </location>
</feature>
<dbReference type="GO" id="GO:0005737">
    <property type="term" value="C:cytoplasm"/>
    <property type="evidence" value="ECO:0007669"/>
    <property type="project" value="UniProtKB-SubCell"/>
</dbReference>
<name>A0A6A5WP60_9PLEO</name>
<dbReference type="InterPro" id="IPR048248">
    <property type="entry name" value="PUA_eIF2d-like"/>
</dbReference>
<evidence type="ECO:0000256" key="3">
    <source>
        <dbReference type="PIRNR" id="PIRNR005067"/>
    </source>
</evidence>
<accession>A0A6A5WP60</accession>
<dbReference type="InterPro" id="IPR002478">
    <property type="entry name" value="PUA"/>
</dbReference>
<dbReference type="Pfam" id="PF17832">
    <property type="entry name" value="Pre-PUA"/>
    <property type="match status" value="1"/>
</dbReference>
<dbReference type="SUPFAM" id="SSF88697">
    <property type="entry name" value="PUA domain-like"/>
    <property type="match status" value="1"/>
</dbReference>
<evidence type="ECO:0000256" key="2">
    <source>
        <dbReference type="ARBA" id="ARBA00022490"/>
    </source>
</evidence>
<dbReference type="Proteomes" id="UP000799779">
    <property type="component" value="Unassembled WGS sequence"/>
</dbReference>
<dbReference type="NCBIfam" id="TIGR00451">
    <property type="entry name" value="unchar_dom_2"/>
    <property type="match status" value="1"/>
</dbReference>
<dbReference type="Gene3D" id="3.10.400.20">
    <property type="match status" value="1"/>
</dbReference>
<dbReference type="PANTHER" id="PTHR22798:SF0">
    <property type="entry name" value="MALIGNANT T-CELL-AMPLIFIED SEQUENCE 1"/>
    <property type="match status" value="1"/>
</dbReference>
<dbReference type="AlphaFoldDB" id="A0A6A5WP60"/>
<dbReference type="CDD" id="cd11609">
    <property type="entry name" value="MCT1_N"/>
    <property type="match status" value="1"/>
</dbReference>
<dbReference type="InterPro" id="IPR015947">
    <property type="entry name" value="PUA-like_sf"/>
</dbReference>
<protein>
    <recommendedName>
        <fullName evidence="3">Translation machinery-associated protein 20</fullName>
    </recommendedName>
</protein>
<evidence type="ECO:0000256" key="1">
    <source>
        <dbReference type="ARBA" id="ARBA00004496"/>
    </source>
</evidence>
<dbReference type="InterPro" id="IPR004521">
    <property type="entry name" value="Uncharacterised_CHP00451"/>
</dbReference>
<dbReference type="CDD" id="cd21155">
    <property type="entry name" value="PUA_MCTS-1-like"/>
    <property type="match status" value="1"/>
</dbReference>
<comment type="function">
    <text evidence="3">Involved in translation.</text>
</comment>
<dbReference type="PIRSF" id="PIRSF005067">
    <property type="entry name" value="Tma_RNA-bind_prd"/>
    <property type="match status" value="1"/>
</dbReference>
<keyword evidence="2 3" id="KW-0963">Cytoplasm</keyword>
<gene>
    <name evidence="5" type="ORF">P154DRAFT_520266</name>
</gene>
<dbReference type="InterPro" id="IPR016437">
    <property type="entry name" value="MCT-1/Tma20"/>
</dbReference>
<dbReference type="SMART" id="SM00359">
    <property type="entry name" value="PUA"/>
    <property type="match status" value="1"/>
</dbReference>
<dbReference type="OrthoDB" id="10249667at2759"/>
<keyword evidence="6" id="KW-1185">Reference proteome</keyword>
<dbReference type="InterPro" id="IPR041366">
    <property type="entry name" value="Pre-PUA"/>
</dbReference>
<dbReference type="PROSITE" id="PS50890">
    <property type="entry name" value="PUA"/>
    <property type="match status" value="1"/>
</dbReference>